<protein>
    <submittedName>
        <fullName evidence="8">ATP-dependent RNA helicase SUPV3L1/SUV3</fullName>
    </submittedName>
</protein>
<name>A0A1Y6BT11_9NEIS</name>
<feature type="region of interest" description="Disordered" evidence="5">
    <location>
        <begin position="656"/>
        <end position="687"/>
    </location>
</feature>
<keyword evidence="9" id="KW-1185">Reference proteome</keyword>
<dbReference type="SUPFAM" id="SSF52540">
    <property type="entry name" value="P-loop containing nucleoside triphosphate hydrolases"/>
    <property type="match status" value="1"/>
</dbReference>
<dbReference type="InterPro" id="IPR041082">
    <property type="entry name" value="Suv3_C_1"/>
</dbReference>
<dbReference type="InterPro" id="IPR027417">
    <property type="entry name" value="P-loop_NTPase"/>
</dbReference>
<dbReference type="Gene3D" id="1.20.58.1080">
    <property type="match status" value="1"/>
</dbReference>
<dbReference type="Pfam" id="PF18147">
    <property type="entry name" value="Suv3_C_1"/>
    <property type="match status" value="1"/>
</dbReference>
<dbReference type="InterPro" id="IPR022192">
    <property type="entry name" value="SUV3_C"/>
</dbReference>
<gene>
    <name evidence="8" type="ORF">SAMN02745746_02306</name>
</gene>
<evidence type="ECO:0000259" key="6">
    <source>
        <dbReference type="PROSITE" id="PS51192"/>
    </source>
</evidence>
<feature type="domain" description="Helicase C-terminal" evidence="7">
    <location>
        <begin position="353"/>
        <end position="502"/>
    </location>
</feature>
<dbReference type="InterPro" id="IPR055206">
    <property type="entry name" value="DEXQc_SUV3"/>
</dbReference>
<evidence type="ECO:0000313" key="9">
    <source>
        <dbReference type="Proteomes" id="UP000192920"/>
    </source>
</evidence>
<evidence type="ECO:0000259" key="7">
    <source>
        <dbReference type="PROSITE" id="PS51194"/>
    </source>
</evidence>
<reference evidence="9" key="1">
    <citation type="submission" date="2017-04" db="EMBL/GenBank/DDBJ databases">
        <authorList>
            <person name="Varghese N."/>
            <person name="Submissions S."/>
        </authorList>
    </citation>
    <scope>NUCLEOTIDE SEQUENCE [LARGE SCALE GENOMIC DNA]</scope>
    <source>
        <strain evidence="9">DSM 22618</strain>
    </source>
</reference>
<dbReference type="InterPro" id="IPR014001">
    <property type="entry name" value="Helicase_ATP-bd"/>
</dbReference>
<dbReference type="EMBL" id="FXAG01000011">
    <property type="protein sequence ID" value="SMF27536.1"/>
    <property type="molecule type" value="Genomic_DNA"/>
</dbReference>
<dbReference type="PANTHER" id="PTHR12131:SF1">
    <property type="entry name" value="ATP-DEPENDENT RNA HELICASE SUPV3L1, MITOCHONDRIAL-RELATED"/>
    <property type="match status" value="1"/>
</dbReference>
<evidence type="ECO:0000256" key="4">
    <source>
        <dbReference type="ARBA" id="ARBA00022840"/>
    </source>
</evidence>
<dbReference type="InterPro" id="IPR001650">
    <property type="entry name" value="Helicase_C-like"/>
</dbReference>
<evidence type="ECO:0000256" key="2">
    <source>
        <dbReference type="ARBA" id="ARBA00022801"/>
    </source>
</evidence>
<dbReference type="PANTHER" id="PTHR12131">
    <property type="entry name" value="ATP-DEPENDENT RNA AND DNA HELICASE"/>
    <property type="match status" value="1"/>
</dbReference>
<feature type="domain" description="Helicase ATP-binding" evidence="6">
    <location>
        <begin position="195"/>
        <end position="304"/>
    </location>
</feature>
<dbReference type="STRING" id="1123014.SAMN02745746_02306"/>
<evidence type="ECO:0000313" key="8">
    <source>
        <dbReference type="EMBL" id="SMF27536.1"/>
    </source>
</evidence>
<dbReference type="SMART" id="SM00490">
    <property type="entry name" value="HELICc"/>
    <property type="match status" value="1"/>
</dbReference>
<dbReference type="GO" id="GO:0004386">
    <property type="term" value="F:helicase activity"/>
    <property type="evidence" value="ECO:0007669"/>
    <property type="project" value="UniProtKB-KW"/>
</dbReference>
<evidence type="ECO:0000256" key="1">
    <source>
        <dbReference type="ARBA" id="ARBA00022741"/>
    </source>
</evidence>
<keyword evidence="4" id="KW-0067">ATP-binding</keyword>
<dbReference type="AlphaFoldDB" id="A0A1Y6BT11"/>
<keyword evidence="2" id="KW-0378">Hydrolase</keyword>
<dbReference type="Pfam" id="PF12513">
    <property type="entry name" value="SUV3_C"/>
    <property type="match status" value="1"/>
</dbReference>
<organism evidence="8 9">
    <name type="scientific">Pseudogulbenkiania subflava DSM 22618</name>
    <dbReference type="NCBI Taxonomy" id="1123014"/>
    <lineage>
        <taxon>Bacteria</taxon>
        <taxon>Pseudomonadati</taxon>
        <taxon>Pseudomonadota</taxon>
        <taxon>Betaproteobacteria</taxon>
        <taxon>Neisseriales</taxon>
        <taxon>Chromobacteriaceae</taxon>
        <taxon>Pseudogulbenkiania</taxon>
    </lineage>
</organism>
<dbReference type="PROSITE" id="PS51192">
    <property type="entry name" value="HELICASE_ATP_BIND_1"/>
    <property type="match status" value="1"/>
</dbReference>
<evidence type="ECO:0000256" key="5">
    <source>
        <dbReference type="SAM" id="MobiDB-lite"/>
    </source>
</evidence>
<dbReference type="GO" id="GO:0016787">
    <property type="term" value="F:hydrolase activity"/>
    <property type="evidence" value="ECO:0007669"/>
    <property type="project" value="UniProtKB-KW"/>
</dbReference>
<keyword evidence="3 8" id="KW-0347">Helicase</keyword>
<dbReference type="PROSITE" id="PS51194">
    <property type="entry name" value="HELICASE_CTER"/>
    <property type="match status" value="1"/>
</dbReference>
<dbReference type="Pfam" id="PF00271">
    <property type="entry name" value="Helicase_C"/>
    <property type="match status" value="1"/>
</dbReference>
<proteinExistence type="predicted"/>
<dbReference type="Proteomes" id="UP000192920">
    <property type="component" value="Unassembled WGS sequence"/>
</dbReference>
<sequence length="687" mass="75745">MHHFCCNALFAHGILPYHAGHLPHSLPCSMTDTSSDIADITALDAYLDAHQAKLVTTDGSYALSVHGDIMVGTRRVPYHLVPDEGFLGKTAKWRKLDDAARLALVQERWNSATRARLEAHVRECAERVLTLAEQYELDPTGALQAFLAKYELAKRRCSLALDRIAALRDSHAATRQAEKTRNAVNLSLYPESFTLAQSMRRHFIAVLGPTNSGKTHAAMEHLAQAGTGAYLAPLRLLALENYQRLLDAGVAVSLITGEQRKLHPDATHVASTVEMLNPNRPLDVAVIDEIQLLDDPDRGAAWTAAVCGVPASTVYLLGALEAEPAIEALVKRVGGTLEVKKLQRKSPLVMEKKPLGSLKNLQAGDVLIAFSRREVLNWRDQAIEQGFAVSAIYGNLSPEVRQAQAERFIDGETKIVVGTDAIGMGLNTPARRVIFTTASKWDGYSEGEIPAALAKQIAGRAGRFGAHEAGYVAGLDSHTHQIIANLLKETTEPLPASGFYVAPSLDYLQQIAAATDQNKLQALLELFTKHINVHDEFFLPANLADQIEKARWLDALPLTLADRFTFSLCPVSTKIPMLERALQDWAQYRADGRVAPLLRMEGMGGRNELQYLEDTCKLYAAYAWLGYRMADTFPHGEMAQTLMQSTSDKIDALLQAQNTRRHGRRPSQDKRRQPGNGKPRQFKPGRR</sequence>
<dbReference type="SMART" id="SM00487">
    <property type="entry name" value="DEXDc"/>
    <property type="match status" value="1"/>
</dbReference>
<evidence type="ECO:0000256" key="3">
    <source>
        <dbReference type="ARBA" id="ARBA00022806"/>
    </source>
</evidence>
<keyword evidence="1" id="KW-0547">Nucleotide-binding</keyword>
<dbReference type="GO" id="GO:0005524">
    <property type="term" value="F:ATP binding"/>
    <property type="evidence" value="ECO:0007669"/>
    <property type="project" value="UniProtKB-KW"/>
</dbReference>
<dbReference type="Gene3D" id="3.40.50.300">
    <property type="entry name" value="P-loop containing nucleotide triphosphate hydrolases"/>
    <property type="match status" value="2"/>
</dbReference>
<dbReference type="Gene3D" id="1.20.272.40">
    <property type="match status" value="1"/>
</dbReference>
<dbReference type="InterPro" id="IPR050699">
    <property type="entry name" value="RNA-DNA_Helicase"/>
</dbReference>
<accession>A0A1Y6BT11</accession>
<dbReference type="Pfam" id="PF22527">
    <property type="entry name" value="DEXQc_Suv3"/>
    <property type="match status" value="1"/>
</dbReference>